<keyword evidence="1" id="KW-0472">Membrane</keyword>
<dbReference type="AlphaFoldDB" id="G0NBA5"/>
<dbReference type="HOGENOM" id="CLU_2186281_0_0_1"/>
<name>G0NBA5_CAEBE</name>
<protein>
    <submittedName>
        <fullName evidence="2">Uncharacterized protein</fullName>
    </submittedName>
</protein>
<evidence type="ECO:0000256" key="1">
    <source>
        <dbReference type="SAM" id="Phobius"/>
    </source>
</evidence>
<evidence type="ECO:0000313" key="2">
    <source>
        <dbReference type="EMBL" id="EGT56881.1"/>
    </source>
</evidence>
<dbReference type="InParanoid" id="G0NBA5"/>
<feature type="transmembrane region" description="Helical" evidence="1">
    <location>
        <begin position="86"/>
        <end position="106"/>
    </location>
</feature>
<keyword evidence="1" id="KW-1133">Transmembrane helix</keyword>
<dbReference type="Proteomes" id="UP000008068">
    <property type="component" value="Unassembled WGS sequence"/>
</dbReference>
<sequence>MSTEPSVMPLKGGLCDLCPRGARCGFGSDGVTYCYEKTAATHYQRTPILLIITIVVSALLLVAGLAVAIAHHWAPDSRFGRLSSRAVVALTAAFYWCCCAAGSNSIENV</sequence>
<keyword evidence="3" id="KW-1185">Reference proteome</keyword>
<evidence type="ECO:0000313" key="3">
    <source>
        <dbReference type="Proteomes" id="UP000008068"/>
    </source>
</evidence>
<keyword evidence="1" id="KW-0812">Transmembrane</keyword>
<proteinExistence type="predicted"/>
<dbReference type="EMBL" id="GL379857">
    <property type="protein sequence ID" value="EGT56881.1"/>
    <property type="molecule type" value="Genomic_DNA"/>
</dbReference>
<organism evidence="3">
    <name type="scientific">Caenorhabditis brenneri</name>
    <name type="common">Nematode worm</name>
    <dbReference type="NCBI Taxonomy" id="135651"/>
    <lineage>
        <taxon>Eukaryota</taxon>
        <taxon>Metazoa</taxon>
        <taxon>Ecdysozoa</taxon>
        <taxon>Nematoda</taxon>
        <taxon>Chromadorea</taxon>
        <taxon>Rhabditida</taxon>
        <taxon>Rhabditina</taxon>
        <taxon>Rhabditomorpha</taxon>
        <taxon>Rhabditoidea</taxon>
        <taxon>Rhabditidae</taxon>
        <taxon>Peloderinae</taxon>
        <taxon>Caenorhabditis</taxon>
    </lineage>
</organism>
<accession>G0NBA5</accession>
<reference evidence="3" key="1">
    <citation type="submission" date="2011-07" db="EMBL/GenBank/DDBJ databases">
        <authorList>
            <consortium name="Caenorhabditis brenneri Sequencing and Analysis Consortium"/>
            <person name="Wilson R.K."/>
        </authorList>
    </citation>
    <scope>NUCLEOTIDE SEQUENCE [LARGE SCALE GENOMIC DNA]</scope>
    <source>
        <strain evidence="3">PB2801</strain>
    </source>
</reference>
<feature type="transmembrane region" description="Helical" evidence="1">
    <location>
        <begin position="48"/>
        <end position="74"/>
    </location>
</feature>
<gene>
    <name evidence="2" type="ORF">CAEBREN_04969</name>
</gene>